<comment type="caution">
    <text evidence="1">The sequence shown here is derived from an EMBL/GenBank/DDBJ whole genome shotgun (WGS) entry which is preliminary data.</text>
</comment>
<gene>
    <name evidence="1" type="ORF">EV702DRAFT_1202516</name>
</gene>
<evidence type="ECO:0000313" key="1">
    <source>
        <dbReference type="EMBL" id="KAG1770332.1"/>
    </source>
</evidence>
<accession>A0A9P6ZLG8</accession>
<name>A0A9P6ZLG8_9AGAM</name>
<proteinExistence type="predicted"/>
<dbReference type="EMBL" id="JABBWD010000066">
    <property type="protein sequence ID" value="KAG1770332.1"/>
    <property type="molecule type" value="Genomic_DNA"/>
</dbReference>
<reference evidence="1" key="1">
    <citation type="journal article" date="2020" name="New Phytol.">
        <title>Comparative genomics reveals dynamic genome evolution in host specialist ectomycorrhizal fungi.</title>
        <authorList>
            <person name="Lofgren L.A."/>
            <person name="Nguyen N.H."/>
            <person name="Vilgalys R."/>
            <person name="Ruytinx J."/>
            <person name="Liao H.L."/>
            <person name="Branco S."/>
            <person name="Kuo A."/>
            <person name="LaButti K."/>
            <person name="Lipzen A."/>
            <person name="Andreopoulos W."/>
            <person name="Pangilinan J."/>
            <person name="Riley R."/>
            <person name="Hundley H."/>
            <person name="Na H."/>
            <person name="Barry K."/>
            <person name="Grigoriev I.V."/>
            <person name="Stajich J.E."/>
            <person name="Kennedy P.G."/>
        </authorList>
    </citation>
    <scope>NUCLEOTIDE SEQUENCE</scope>
    <source>
        <strain evidence="1">DOB743</strain>
    </source>
</reference>
<dbReference type="OrthoDB" id="10543070at2759"/>
<dbReference type="Proteomes" id="UP000714275">
    <property type="component" value="Unassembled WGS sequence"/>
</dbReference>
<sequence>MSYLIVQMSPSFCPSLTLKATLLHPCDNQNGALLDSIVDFELTRDTDAGYAQLFWTSIPSAILAMQQLSQTSREPASKATFKMIFKTLTLSLLSSAKPLHCIRRAIPIIHYLSVTSLKR</sequence>
<keyword evidence="2" id="KW-1185">Reference proteome</keyword>
<evidence type="ECO:0000313" key="2">
    <source>
        <dbReference type="Proteomes" id="UP000714275"/>
    </source>
</evidence>
<organism evidence="1 2">
    <name type="scientific">Suillus placidus</name>
    <dbReference type="NCBI Taxonomy" id="48579"/>
    <lineage>
        <taxon>Eukaryota</taxon>
        <taxon>Fungi</taxon>
        <taxon>Dikarya</taxon>
        <taxon>Basidiomycota</taxon>
        <taxon>Agaricomycotina</taxon>
        <taxon>Agaricomycetes</taxon>
        <taxon>Agaricomycetidae</taxon>
        <taxon>Boletales</taxon>
        <taxon>Suillineae</taxon>
        <taxon>Suillaceae</taxon>
        <taxon>Suillus</taxon>
    </lineage>
</organism>
<dbReference type="AlphaFoldDB" id="A0A9P6ZLG8"/>
<protein>
    <submittedName>
        <fullName evidence="1">Uncharacterized protein</fullName>
    </submittedName>
</protein>